<dbReference type="Proteomes" id="UP001054252">
    <property type="component" value="Unassembled WGS sequence"/>
</dbReference>
<protein>
    <recommendedName>
        <fullName evidence="3">HMA domain-containing protein</fullName>
    </recommendedName>
</protein>
<dbReference type="GO" id="GO:0046872">
    <property type="term" value="F:metal ion binding"/>
    <property type="evidence" value="ECO:0007669"/>
    <property type="project" value="InterPro"/>
</dbReference>
<dbReference type="InterPro" id="IPR006121">
    <property type="entry name" value="HMA_dom"/>
</dbReference>
<dbReference type="AlphaFoldDB" id="A0AAV5L5G0"/>
<proteinExistence type="predicted"/>
<feature type="domain" description="HMA" evidence="3">
    <location>
        <begin position="33"/>
        <end position="76"/>
    </location>
</feature>
<name>A0AAV5L5G0_9ROSI</name>
<organism evidence="4 5">
    <name type="scientific">Rubroshorea leprosula</name>
    <dbReference type="NCBI Taxonomy" id="152421"/>
    <lineage>
        <taxon>Eukaryota</taxon>
        <taxon>Viridiplantae</taxon>
        <taxon>Streptophyta</taxon>
        <taxon>Embryophyta</taxon>
        <taxon>Tracheophyta</taxon>
        <taxon>Spermatophyta</taxon>
        <taxon>Magnoliopsida</taxon>
        <taxon>eudicotyledons</taxon>
        <taxon>Gunneridae</taxon>
        <taxon>Pentapetalae</taxon>
        <taxon>rosids</taxon>
        <taxon>malvids</taxon>
        <taxon>Malvales</taxon>
        <taxon>Dipterocarpaceae</taxon>
        <taxon>Rubroshorea</taxon>
    </lineage>
</organism>
<reference evidence="4 5" key="1">
    <citation type="journal article" date="2021" name="Commun. Biol.">
        <title>The genome of Shorea leprosula (Dipterocarpaceae) highlights the ecological relevance of drought in aseasonal tropical rainforests.</title>
        <authorList>
            <person name="Ng K.K.S."/>
            <person name="Kobayashi M.J."/>
            <person name="Fawcett J.A."/>
            <person name="Hatakeyama M."/>
            <person name="Paape T."/>
            <person name="Ng C.H."/>
            <person name="Ang C.C."/>
            <person name="Tnah L.H."/>
            <person name="Lee C.T."/>
            <person name="Nishiyama T."/>
            <person name="Sese J."/>
            <person name="O'Brien M.J."/>
            <person name="Copetti D."/>
            <person name="Mohd Noor M.I."/>
            <person name="Ong R.C."/>
            <person name="Putra M."/>
            <person name="Sireger I.Z."/>
            <person name="Indrioko S."/>
            <person name="Kosugi Y."/>
            <person name="Izuno A."/>
            <person name="Isagi Y."/>
            <person name="Lee S.L."/>
            <person name="Shimizu K.K."/>
        </authorList>
    </citation>
    <scope>NUCLEOTIDE SEQUENCE [LARGE SCALE GENOMIC DNA]</scope>
    <source>
        <strain evidence="4">214</strain>
    </source>
</reference>
<evidence type="ECO:0000313" key="5">
    <source>
        <dbReference type="Proteomes" id="UP001054252"/>
    </source>
</evidence>
<feature type="transmembrane region" description="Helical" evidence="2">
    <location>
        <begin position="117"/>
        <end position="139"/>
    </location>
</feature>
<comment type="caution">
    <text evidence="4">The sequence shown here is derived from an EMBL/GenBank/DDBJ whole genome shotgun (WGS) entry which is preliminary data.</text>
</comment>
<keyword evidence="2" id="KW-0812">Transmembrane</keyword>
<keyword evidence="5" id="KW-1185">Reference proteome</keyword>
<dbReference type="InterPro" id="IPR036163">
    <property type="entry name" value="HMA_dom_sf"/>
</dbReference>
<keyword evidence="2" id="KW-1133">Transmembrane helix</keyword>
<dbReference type="SUPFAM" id="SSF55008">
    <property type="entry name" value="HMA, heavy metal-associated domain"/>
    <property type="match status" value="1"/>
</dbReference>
<feature type="region of interest" description="Disordered" evidence="1">
    <location>
        <begin position="81"/>
        <end position="112"/>
    </location>
</feature>
<sequence>MGQLNQEENKEQEKKKEEKKGEKKEEKLPDIVYRVAMKCEKCCSKVRKIIAGQDGVAAVAFNRESGTVEVQVDAAAREGLRKRRGKNVAPISPVPEPPEQKKEENKEQREPKKEEPLYALVAMTLSLLAFALCVSELLYNGLKDDITFRRPPGKIPWFYYPPRSENSERFGTFADLIGLVSAISQCIVTAINYDSARRAANSPIKFSLLPIIFAFGLLCSKIVETAEKRASGRKGLQTEKSVEDRV</sequence>
<accession>A0AAV5L5G0</accession>
<gene>
    <name evidence="4" type="ORF">SLEP1_g40806</name>
</gene>
<dbReference type="PANTHER" id="PTHR48473:SF1">
    <property type="entry name" value="TIR DOMAIN-CONTAINING PROTEIN"/>
    <property type="match status" value="1"/>
</dbReference>
<dbReference type="CDD" id="cd00371">
    <property type="entry name" value="HMA"/>
    <property type="match status" value="1"/>
</dbReference>
<feature type="compositionally biased region" description="Basic and acidic residues" evidence="1">
    <location>
        <begin position="98"/>
        <end position="112"/>
    </location>
</feature>
<feature type="region of interest" description="Disordered" evidence="1">
    <location>
        <begin position="1"/>
        <end position="25"/>
    </location>
</feature>
<evidence type="ECO:0000313" key="4">
    <source>
        <dbReference type="EMBL" id="GKV32184.1"/>
    </source>
</evidence>
<evidence type="ECO:0000259" key="3">
    <source>
        <dbReference type="Pfam" id="PF00403"/>
    </source>
</evidence>
<dbReference type="Gene3D" id="3.30.70.100">
    <property type="match status" value="1"/>
</dbReference>
<evidence type="ECO:0000256" key="1">
    <source>
        <dbReference type="SAM" id="MobiDB-lite"/>
    </source>
</evidence>
<keyword evidence="2" id="KW-0472">Membrane</keyword>
<evidence type="ECO:0000256" key="2">
    <source>
        <dbReference type="SAM" id="Phobius"/>
    </source>
</evidence>
<feature type="transmembrane region" description="Helical" evidence="2">
    <location>
        <begin position="170"/>
        <end position="191"/>
    </location>
</feature>
<dbReference type="Pfam" id="PF00403">
    <property type="entry name" value="HMA"/>
    <property type="match status" value="1"/>
</dbReference>
<dbReference type="EMBL" id="BPVZ01000094">
    <property type="protein sequence ID" value="GKV32184.1"/>
    <property type="molecule type" value="Genomic_DNA"/>
</dbReference>
<dbReference type="PANTHER" id="PTHR48473">
    <property type="entry name" value="TIR DOMAIN-CONTAINING PROTEIN"/>
    <property type="match status" value="1"/>
</dbReference>
<feature type="compositionally biased region" description="Basic and acidic residues" evidence="1">
    <location>
        <begin position="7"/>
        <end position="25"/>
    </location>
</feature>